<proteinExistence type="inferred from homology"/>
<comment type="caution">
    <text evidence="2">The sequence shown here is derived from an EMBL/GenBank/DDBJ whole genome shotgun (WGS) entry which is preliminary data.</text>
</comment>
<protein>
    <submittedName>
        <fullName evidence="2">Uncharacterized protein</fullName>
    </submittedName>
</protein>
<dbReference type="InterPro" id="IPR004882">
    <property type="entry name" value="Luc7-rel"/>
</dbReference>
<dbReference type="Pfam" id="PF03194">
    <property type="entry name" value="LUC7"/>
    <property type="match status" value="1"/>
</dbReference>
<dbReference type="OrthoDB" id="10264146at2759"/>
<gene>
    <name evidence="2" type="ORF">TrRE_jg1908</name>
</gene>
<dbReference type="GO" id="GO:0006376">
    <property type="term" value="P:mRNA splice site recognition"/>
    <property type="evidence" value="ECO:0007669"/>
    <property type="project" value="InterPro"/>
</dbReference>
<evidence type="ECO:0000313" key="2">
    <source>
        <dbReference type="EMBL" id="GMH70899.1"/>
    </source>
</evidence>
<dbReference type="AlphaFoldDB" id="A0A9W7AM88"/>
<dbReference type="EMBL" id="BRXZ01002823">
    <property type="protein sequence ID" value="GMH70899.1"/>
    <property type="molecule type" value="Genomic_DNA"/>
</dbReference>
<name>A0A9W7AM88_9STRA</name>
<keyword evidence="3" id="KW-1185">Reference proteome</keyword>
<dbReference type="Proteomes" id="UP001165082">
    <property type="component" value="Unassembled WGS sequence"/>
</dbReference>
<sequence length="802" mass="89287">MADDARALLDQLMGAQRNDANAVVQKKTCWDAEVCPFYAVWKVDPYELFENTRSSIGVNPRTCDDDAHEDWKSLPPDVQMNQHRGERELLFFLGDLISKNNSIITKNQRKLEEDQRAMFQQVGGDPVITVNQAVVEELGNKVMEYEGMSKDAASDVSRMNDADNADQWKYAQSLVAKLEGLKSREQGIQSLDETLCYVKGTDVIEKLVCDVSGNFLCAKDADERQAAHYAGRQYIGWKLIRDKHAELVNKYGRNGGLRPADYRPPPARGGWAKGNVPKPTYQGLTQYHIHDESSSVVQRADEKIGGEPDVQLVRAGAATYKCSEIARRSGLGNSDLFYLNFDKVQPPLVPLDMLTEWVDSECLGTFLSTEYVGVSDVTSHESDVKSKLDSLRGSSTSSGASIVPGSFDMSPIPAPPAPVIFDTSPLPPSGEHYDPHFGRHWTTIQTDPILHPLDYDDGVPDAISIPDDLQALADERGDFKVTPPGEQCPDGVQQGSKCCAMEATEHYWGLNVRNPLLAITTGVTSRGVPKKDQHVNKLALFTRLLPSLTKTYDCDVDYLLVIAFDKGDEFYDTKEGQDEMNVWLIENMAKPMALAGVDINFLYVEVDNVLKKPGPVFNAMLKEAYKAGADFFYRLNDDTELKGGRGDTSSAWPKAFIGALNSLQPPYGIAGPSHQTGNMRILTHDFASRVHMDIFKGVYYDPIYSDWWMDDYISLLYGRERTIKSNHYGVLHHTSHHGGKRYEVGENKANKLPGSIQRGREEIAKWMKAHGHLDADIEAFKSSAQGQPYKDFPCGDFTGIKC</sequence>
<reference evidence="2" key="1">
    <citation type="submission" date="2022-07" db="EMBL/GenBank/DDBJ databases">
        <title>Genome analysis of Parmales, a sister group of diatoms, reveals the evolutionary specialization of diatoms from phago-mixotrophs to photoautotrophs.</title>
        <authorList>
            <person name="Ban H."/>
            <person name="Sato S."/>
            <person name="Yoshikawa S."/>
            <person name="Kazumasa Y."/>
            <person name="Nakamura Y."/>
            <person name="Ichinomiya M."/>
            <person name="Saitoh K."/>
            <person name="Sato N."/>
            <person name="Blanc-Mathieu R."/>
            <person name="Endo H."/>
            <person name="Kuwata A."/>
            <person name="Ogata H."/>
        </authorList>
    </citation>
    <scope>NUCLEOTIDE SEQUENCE</scope>
</reference>
<dbReference type="PANTHER" id="PTHR12375">
    <property type="entry name" value="RNA-BINDING PROTEIN LUC7-RELATED"/>
    <property type="match status" value="1"/>
</dbReference>
<accession>A0A9W7AM88</accession>
<evidence type="ECO:0000256" key="1">
    <source>
        <dbReference type="ARBA" id="ARBA00005655"/>
    </source>
</evidence>
<organism evidence="2 3">
    <name type="scientific">Triparma retinervis</name>
    <dbReference type="NCBI Taxonomy" id="2557542"/>
    <lineage>
        <taxon>Eukaryota</taxon>
        <taxon>Sar</taxon>
        <taxon>Stramenopiles</taxon>
        <taxon>Ochrophyta</taxon>
        <taxon>Bolidophyceae</taxon>
        <taxon>Parmales</taxon>
        <taxon>Triparmaceae</taxon>
        <taxon>Triparma</taxon>
    </lineage>
</organism>
<dbReference type="GO" id="GO:0003729">
    <property type="term" value="F:mRNA binding"/>
    <property type="evidence" value="ECO:0007669"/>
    <property type="project" value="InterPro"/>
</dbReference>
<evidence type="ECO:0000313" key="3">
    <source>
        <dbReference type="Proteomes" id="UP001165082"/>
    </source>
</evidence>
<comment type="similarity">
    <text evidence="1">Belongs to the Luc7 family.</text>
</comment>
<dbReference type="GO" id="GO:0005685">
    <property type="term" value="C:U1 snRNP"/>
    <property type="evidence" value="ECO:0007669"/>
    <property type="project" value="InterPro"/>
</dbReference>